<evidence type="ECO:0000313" key="1">
    <source>
        <dbReference type="EMBL" id="CUV09134.1"/>
    </source>
</evidence>
<gene>
    <name evidence="1" type="ORF">MGWOODY_Mmi1124</name>
</gene>
<accession>A0A160VIY5</accession>
<reference evidence="1" key="1">
    <citation type="submission" date="2015-10" db="EMBL/GenBank/DDBJ databases">
        <authorList>
            <person name="Gilbert D.G."/>
        </authorList>
    </citation>
    <scope>NUCLEOTIDE SEQUENCE</scope>
</reference>
<organism evidence="1">
    <name type="scientific">hydrothermal vent metagenome</name>
    <dbReference type="NCBI Taxonomy" id="652676"/>
    <lineage>
        <taxon>unclassified sequences</taxon>
        <taxon>metagenomes</taxon>
        <taxon>ecological metagenomes</taxon>
    </lineage>
</organism>
<protein>
    <submittedName>
        <fullName evidence="1">Uncharacterized protein</fullName>
    </submittedName>
</protein>
<dbReference type="AlphaFoldDB" id="A0A160VIY5"/>
<proteinExistence type="predicted"/>
<dbReference type="EMBL" id="FAXC01000187">
    <property type="protein sequence ID" value="CUV09134.1"/>
    <property type="molecule type" value="Genomic_DNA"/>
</dbReference>
<name>A0A160VIY5_9ZZZZ</name>
<sequence>MNCLANMKLLIASVSGSEKAEVPRYVLLHGFPDEPELSAPQL</sequence>